<keyword evidence="3" id="KW-1185">Reference proteome</keyword>
<protein>
    <recommendedName>
        <fullName evidence="4">FUSC family protein</fullName>
    </recommendedName>
</protein>
<feature type="transmembrane region" description="Helical" evidence="1">
    <location>
        <begin position="96"/>
        <end position="124"/>
    </location>
</feature>
<keyword evidence="1" id="KW-1133">Transmembrane helix</keyword>
<keyword evidence="1" id="KW-0472">Membrane</keyword>
<reference evidence="2 3" key="1">
    <citation type="submission" date="2019-10" db="EMBL/GenBank/DDBJ databases">
        <title>New species of Slilvanegrellaceae.</title>
        <authorList>
            <person name="Pitt A."/>
            <person name="Hahn M.W."/>
        </authorList>
    </citation>
    <scope>NUCLEOTIDE SEQUENCE [LARGE SCALE GENOMIC DNA]</scope>
    <source>
        <strain evidence="2 3">SP-Ram-0.45-NSY-1</strain>
    </source>
</reference>
<gene>
    <name evidence="2" type="ORF">GCL60_00460</name>
</gene>
<organism evidence="2 3">
    <name type="scientific">Silvanigrella paludirubra</name>
    <dbReference type="NCBI Taxonomy" id="2499159"/>
    <lineage>
        <taxon>Bacteria</taxon>
        <taxon>Pseudomonadati</taxon>
        <taxon>Bdellovibrionota</taxon>
        <taxon>Oligoflexia</taxon>
        <taxon>Silvanigrellales</taxon>
        <taxon>Silvanigrellaceae</taxon>
        <taxon>Silvanigrella</taxon>
    </lineage>
</organism>
<accession>A0A6N6VV09</accession>
<dbReference type="EMBL" id="WFLM01000001">
    <property type="protein sequence ID" value="KAB8040420.1"/>
    <property type="molecule type" value="Genomic_DNA"/>
</dbReference>
<proteinExistence type="predicted"/>
<sequence>MNNKNTFNYFLYIWEKDYRSILQGTRTAFAVLCVIIIYLFVKDSSLFFMGICALGLCQSNARSLYWRFEINMLLSFLISTVALAISYPYTLNIISIYFYVFVLTFLMYVFTYFKIGSVFSLWVYLIPLYSILSVKSGHELIKNIYMNIIAFSICYFICIVLMPPKLRKECFLETKSILRELSFYIEIVENYTFDKSDKYSLQLTKRREKIFLRLQSLRLMMNDINMYRRNRKSAKKNELLPYYIMSVLTERFIENTIGISIKIRLLNVPFEYEPVVRRLFALIHKTNNDMLKFLDNRKKYNTKELGFLYEKIYLDALVEVKKIEKIGKNFVHDELFNEIFSNAYQLKDNISLLNSEFKFLCKKE</sequence>
<feature type="transmembrane region" description="Helical" evidence="1">
    <location>
        <begin position="144"/>
        <end position="162"/>
    </location>
</feature>
<evidence type="ECO:0000313" key="3">
    <source>
        <dbReference type="Proteomes" id="UP000437748"/>
    </source>
</evidence>
<keyword evidence="1" id="KW-0812">Transmembrane</keyword>
<dbReference type="RefSeq" id="WP_153417935.1">
    <property type="nucleotide sequence ID" value="NZ_WFLM01000001.1"/>
</dbReference>
<name>A0A6N6VV09_9BACT</name>
<feature type="transmembrane region" description="Helical" evidence="1">
    <location>
        <begin position="21"/>
        <end position="40"/>
    </location>
</feature>
<dbReference type="OrthoDB" id="5291820at2"/>
<evidence type="ECO:0000313" key="2">
    <source>
        <dbReference type="EMBL" id="KAB8040420.1"/>
    </source>
</evidence>
<dbReference type="AlphaFoldDB" id="A0A6N6VV09"/>
<dbReference type="Proteomes" id="UP000437748">
    <property type="component" value="Unassembled WGS sequence"/>
</dbReference>
<evidence type="ECO:0008006" key="4">
    <source>
        <dbReference type="Google" id="ProtNLM"/>
    </source>
</evidence>
<comment type="caution">
    <text evidence="2">The sequence shown here is derived from an EMBL/GenBank/DDBJ whole genome shotgun (WGS) entry which is preliminary data.</text>
</comment>
<feature type="transmembrane region" description="Helical" evidence="1">
    <location>
        <begin position="72"/>
        <end position="90"/>
    </location>
</feature>
<evidence type="ECO:0000256" key="1">
    <source>
        <dbReference type="SAM" id="Phobius"/>
    </source>
</evidence>